<evidence type="ECO:0000313" key="2">
    <source>
        <dbReference type="Proteomes" id="UP001055879"/>
    </source>
</evidence>
<keyword evidence="2" id="KW-1185">Reference proteome</keyword>
<evidence type="ECO:0000313" key="1">
    <source>
        <dbReference type="EMBL" id="KAI3707412.1"/>
    </source>
</evidence>
<sequence length="930" mass="106342">MKRAAHKQKPEPSTSSPLELLHMDLCGPMRTQSLGGNKYVLIIVDDYSRYTWVKFLRSKDETPGVLITFLKTTQVKMQRPVQFLRTDNGTKFKNKIVDEYLESIGISHQYSVDRTPEQNGVVERESLNKFSAKADEGIFIGYSSTSTAYRVYLKKSKTVVDSVNVTFNEDLASDQISSEPIITGVLASGQISPEPVSTAKNSDNASTSTSHLTDLDLLFEFFYDEFLGTNTEAHIPTSTPTVEDAQANVEPEVTVSVGYNTLSTQQPESAVPTDTSATETSTAKPPLVIQTEDSESGFLDDDHIQNSYTPLPHEHRWSKEHPLHQVIGDLNKPVQTRSAILNQCMYDSFLSKIEPTRVFEALADSDWVSAMQEEINQFEALKIQKTRKFFVERASFKLKNAQVHQQTRKIHLQNAQVTEERASKACEFTIKRANERGNTILSARDMAVLYMPEIPKMEAELDKLKNQNSKLLNQIQEFKSKLSNSDKTHDCIKCANLDKSDFADVIKERAKEIKDKENQIEMKEKIIEVKEKIIMQKERKITNLQSQLKMTEQTSSESQDESVKLQQKFKAFEDQIYVLEKKNVELIKSIKEDEVKEKLQSQLKTTEQKSYELKDESVKLQNKLKASEDQISILEKKNVELSKSIQEDKEKSNLEKSYTQKISELSKKADQEKKNIELRCIKLSKQVSDFEKVLITERDTFAKERKVLENKNTELPKQISTLQDLLEKERNIFKEKKQSFEQEKKLFEKKNATIFKDISEKNKNLETDFESDLKKKFDTLISERNILSEKIKNLEAANVNLSEKISADMINQSPVGLSTESVCSFKTASSSNHDKNGSSDEEKKKDKASASTSNAKRNSAYKGKSFDNPDMFYSTNHLIRVAQKKICCSYCGSHDFIRTRTSKYKFLTSKYYNLELGLQCQRQWLLNTSV</sequence>
<reference evidence="1 2" key="2">
    <citation type="journal article" date="2022" name="Mol. Ecol. Resour.">
        <title>The genomes of chicory, endive, great burdock and yacon provide insights into Asteraceae paleo-polyploidization history and plant inulin production.</title>
        <authorList>
            <person name="Fan W."/>
            <person name="Wang S."/>
            <person name="Wang H."/>
            <person name="Wang A."/>
            <person name="Jiang F."/>
            <person name="Liu H."/>
            <person name="Zhao H."/>
            <person name="Xu D."/>
            <person name="Zhang Y."/>
        </authorList>
    </citation>
    <scope>NUCLEOTIDE SEQUENCE [LARGE SCALE GENOMIC DNA]</scope>
    <source>
        <strain evidence="2">cv. Niubang</strain>
    </source>
</reference>
<proteinExistence type="predicted"/>
<name>A0ACB9AC35_ARCLA</name>
<organism evidence="1 2">
    <name type="scientific">Arctium lappa</name>
    <name type="common">Greater burdock</name>
    <name type="synonym">Lappa major</name>
    <dbReference type="NCBI Taxonomy" id="4217"/>
    <lineage>
        <taxon>Eukaryota</taxon>
        <taxon>Viridiplantae</taxon>
        <taxon>Streptophyta</taxon>
        <taxon>Embryophyta</taxon>
        <taxon>Tracheophyta</taxon>
        <taxon>Spermatophyta</taxon>
        <taxon>Magnoliopsida</taxon>
        <taxon>eudicotyledons</taxon>
        <taxon>Gunneridae</taxon>
        <taxon>Pentapetalae</taxon>
        <taxon>asterids</taxon>
        <taxon>campanulids</taxon>
        <taxon>Asterales</taxon>
        <taxon>Asteraceae</taxon>
        <taxon>Carduoideae</taxon>
        <taxon>Cardueae</taxon>
        <taxon>Arctiinae</taxon>
        <taxon>Arctium</taxon>
    </lineage>
</organism>
<dbReference type="EMBL" id="CM042054">
    <property type="protein sequence ID" value="KAI3707412.1"/>
    <property type="molecule type" value="Genomic_DNA"/>
</dbReference>
<dbReference type="Proteomes" id="UP001055879">
    <property type="component" value="Linkage Group LG08"/>
</dbReference>
<comment type="caution">
    <text evidence="1">The sequence shown here is derived from an EMBL/GenBank/DDBJ whole genome shotgun (WGS) entry which is preliminary data.</text>
</comment>
<protein>
    <submittedName>
        <fullName evidence="1">Uncharacterized protein</fullName>
    </submittedName>
</protein>
<reference evidence="2" key="1">
    <citation type="journal article" date="2022" name="Mol. Ecol. Resour.">
        <title>The genomes of chicory, endive, great burdock and yacon provide insights into Asteraceae palaeo-polyploidization history and plant inulin production.</title>
        <authorList>
            <person name="Fan W."/>
            <person name="Wang S."/>
            <person name="Wang H."/>
            <person name="Wang A."/>
            <person name="Jiang F."/>
            <person name="Liu H."/>
            <person name="Zhao H."/>
            <person name="Xu D."/>
            <person name="Zhang Y."/>
        </authorList>
    </citation>
    <scope>NUCLEOTIDE SEQUENCE [LARGE SCALE GENOMIC DNA]</scope>
    <source>
        <strain evidence="2">cv. Niubang</strain>
    </source>
</reference>
<gene>
    <name evidence="1" type="ORF">L6452_25910</name>
</gene>
<accession>A0ACB9AC35</accession>